<protein>
    <submittedName>
        <fullName evidence="2">CIPK7</fullName>
    </submittedName>
</protein>
<organism evidence="2">
    <name type="scientific">Arundo donax</name>
    <name type="common">Giant reed</name>
    <name type="synonym">Donax arundinaceus</name>
    <dbReference type="NCBI Taxonomy" id="35708"/>
    <lineage>
        <taxon>Eukaryota</taxon>
        <taxon>Viridiplantae</taxon>
        <taxon>Streptophyta</taxon>
        <taxon>Embryophyta</taxon>
        <taxon>Tracheophyta</taxon>
        <taxon>Spermatophyta</taxon>
        <taxon>Magnoliopsida</taxon>
        <taxon>Liliopsida</taxon>
        <taxon>Poales</taxon>
        <taxon>Poaceae</taxon>
        <taxon>PACMAD clade</taxon>
        <taxon>Arundinoideae</taxon>
        <taxon>Arundineae</taxon>
        <taxon>Arundo</taxon>
    </lineage>
</organism>
<feature type="region of interest" description="Disordered" evidence="1">
    <location>
        <begin position="94"/>
        <end position="117"/>
    </location>
</feature>
<reference evidence="2" key="2">
    <citation type="journal article" date="2015" name="Data Brief">
        <title>Shoot transcriptome of the giant reed, Arundo donax.</title>
        <authorList>
            <person name="Barrero R.A."/>
            <person name="Guerrero F.D."/>
            <person name="Moolhuijzen P."/>
            <person name="Goolsby J.A."/>
            <person name="Tidwell J."/>
            <person name="Bellgard S.E."/>
            <person name="Bellgard M.I."/>
        </authorList>
    </citation>
    <scope>NUCLEOTIDE SEQUENCE</scope>
    <source>
        <tissue evidence="2">Shoot tissue taken approximately 20 cm above the soil surface</tissue>
    </source>
</reference>
<reference evidence="2" key="1">
    <citation type="submission" date="2014-09" db="EMBL/GenBank/DDBJ databases">
        <authorList>
            <person name="Magalhaes I.L.F."/>
            <person name="Oliveira U."/>
            <person name="Santos F.R."/>
            <person name="Vidigal T.H.D.A."/>
            <person name="Brescovit A.D."/>
            <person name="Santos A.J."/>
        </authorList>
    </citation>
    <scope>NUCLEOTIDE SEQUENCE</scope>
    <source>
        <tissue evidence="2">Shoot tissue taken approximately 20 cm above the soil surface</tissue>
    </source>
</reference>
<feature type="region of interest" description="Disordered" evidence="1">
    <location>
        <begin position="56"/>
        <end position="76"/>
    </location>
</feature>
<sequence length="161" mass="17945">MKYPSFAPARPSRSTVCSGDAVVMNRFSRTRLLSPNSPDRSSPADMEMMSNAFSAGGAWNASSRSSWPPRRPPSWESTLRERLNHGWLASSATARRVAGLGSRRRDKRRRAGCDTHRGTAYSRRCALRHMSAMLESSKGRWPARRTKRMTPQDHASALAPS</sequence>
<dbReference type="EMBL" id="GBRH01203471">
    <property type="protein sequence ID" value="JAD94424.1"/>
    <property type="molecule type" value="Transcribed_RNA"/>
</dbReference>
<accession>A0A0A9E0S0</accession>
<feature type="region of interest" description="Disordered" evidence="1">
    <location>
        <begin position="134"/>
        <end position="161"/>
    </location>
</feature>
<proteinExistence type="predicted"/>
<evidence type="ECO:0000256" key="1">
    <source>
        <dbReference type="SAM" id="MobiDB-lite"/>
    </source>
</evidence>
<name>A0A0A9E0S0_ARUDO</name>
<dbReference type="AlphaFoldDB" id="A0A0A9E0S0"/>
<evidence type="ECO:0000313" key="2">
    <source>
        <dbReference type="EMBL" id="JAD94424.1"/>
    </source>
</evidence>